<protein>
    <recommendedName>
        <fullName evidence="2">Glycosyl hydrolase family 13 catalytic domain-containing protein</fullName>
    </recommendedName>
</protein>
<accession>A0A8C5SMX0</accession>
<dbReference type="PANTHER" id="PTHR10357">
    <property type="entry name" value="ALPHA-AMYLASE FAMILY MEMBER"/>
    <property type="match status" value="1"/>
</dbReference>
<evidence type="ECO:0000256" key="1">
    <source>
        <dbReference type="SAM" id="MobiDB-lite"/>
    </source>
</evidence>
<dbReference type="PANTHER" id="PTHR10357:SF179">
    <property type="entry name" value="NEUTRAL AND BASIC AMINO ACID TRANSPORT PROTEIN RBAT"/>
    <property type="match status" value="1"/>
</dbReference>
<dbReference type="InterPro" id="IPR006047">
    <property type="entry name" value="GH13_cat_dom"/>
</dbReference>
<dbReference type="Pfam" id="PF00128">
    <property type="entry name" value="Alpha-amylase"/>
    <property type="match status" value="1"/>
</dbReference>
<dbReference type="InterPro" id="IPR017853">
    <property type="entry name" value="GH"/>
</dbReference>
<proteinExistence type="predicted"/>
<keyword evidence="4" id="KW-1185">Reference proteome</keyword>
<feature type="region of interest" description="Disordered" evidence="1">
    <location>
        <begin position="125"/>
        <end position="148"/>
    </location>
</feature>
<reference evidence="3" key="1">
    <citation type="submission" date="2025-08" db="UniProtKB">
        <authorList>
            <consortium name="Ensembl"/>
        </authorList>
    </citation>
    <scope>IDENTIFICATION</scope>
</reference>
<dbReference type="GeneTree" id="ENSGT00940000158103"/>
<evidence type="ECO:0000259" key="2">
    <source>
        <dbReference type="Pfam" id="PF00128"/>
    </source>
</evidence>
<evidence type="ECO:0000313" key="3">
    <source>
        <dbReference type="Ensembl" id="ENSLLTP00000019958.1"/>
    </source>
</evidence>
<organism evidence="3 4">
    <name type="scientific">Laticauda laticaudata</name>
    <name type="common">Blue-ringed sea krait</name>
    <name type="synonym">Blue-lipped sea krait</name>
    <dbReference type="NCBI Taxonomy" id="8630"/>
    <lineage>
        <taxon>Eukaryota</taxon>
        <taxon>Metazoa</taxon>
        <taxon>Chordata</taxon>
        <taxon>Craniata</taxon>
        <taxon>Vertebrata</taxon>
        <taxon>Euteleostomi</taxon>
        <taxon>Lepidosauria</taxon>
        <taxon>Squamata</taxon>
        <taxon>Bifurcata</taxon>
        <taxon>Unidentata</taxon>
        <taxon>Episquamata</taxon>
        <taxon>Toxicofera</taxon>
        <taxon>Serpentes</taxon>
        <taxon>Colubroidea</taxon>
        <taxon>Elapidae</taxon>
        <taxon>Laticaudinae</taxon>
        <taxon>Laticauda</taxon>
    </lineage>
</organism>
<dbReference type="GO" id="GO:0005975">
    <property type="term" value="P:carbohydrate metabolic process"/>
    <property type="evidence" value="ECO:0007669"/>
    <property type="project" value="InterPro"/>
</dbReference>
<dbReference type="Ensembl" id="ENSLLTT00000020700.1">
    <property type="protein sequence ID" value="ENSLLTP00000019958.1"/>
    <property type="gene ID" value="ENSLLTG00000014975.1"/>
</dbReference>
<name>A0A8C5SMX0_LATLA</name>
<dbReference type="AlphaFoldDB" id="A0A8C5SMX0"/>
<dbReference type="GO" id="GO:0006865">
    <property type="term" value="P:amino acid transport"/>
    <property type="evidence" value="ECO:0007669"/>
    <property type="project" value="TreeGrafter"/>
</dbReference>
<reference evidence="3" key="2">
    <citation type="submission" date="2025-09" db="UniProtKB">
        <authorList>
            <consortium name="Ensembl"/>
        </authorList>
    </citation>
    <scope>IDENTIFICATION</scope>
</reference>
<feature type="domain" description="Glycosyl hydrolase family 13 catalytic" evidence="2">
    <location>
        <begin position="11"/>
        <end position="123"/>
    </location>
</feature>
<dbReference type="Proteomes" id="UP000694406">
    <property type="component" value="Unplaced"/>
</dbReference>
<evidence type="ECO:0000313" key="4">
    <source>
        <dbReference type="Proteomes" id="UP000694406"/>
    </source>
</evidence>
<sequence length="161" mass="18081">MATEAIVNNIEEAMMYYGTSFIQEADFPINFYLKNLKSVSGNDISESIVLWMKNMPQGKWPNWMVGDSNTARISSRIGKEYINVINMLLLTLPGTPVSYYGEEIGMEDATSGNWYTTDLTNLTDNQSWKGPCKSSSPTPPPSGRPYTISDKWQSNLFLKVS</sequence>
<dbReference type="SUPFAM" id="SSF51445">
    <property type="entry name" value="(Trans)glycosidases"/>
    <property type="match status" value="1"/>
</dbReference>
<dbReference type="Gene3D" id="3.20.20.80">
    <property type="entry name" value="Glycosidases"/>
    <property type="match status" value="1"/>
</dbReference>